<keyword evidence="1" id="KW-1133">Transmembrane helix</keyword>
<dbReference type="AlphaFoldDB" id="A0A9R0NX51"/>
<dbReference type="EMBL" id="CP002896">
    <property type="protein sequence ID" value="AEK42256.1"/>
    <property type="molecule type" value="Genomic_DNA"/>
</dbReference>
<dbReference type="Proteomes" id="UP000006138">
    <property type="component" value="Chromosome"/>
</dbReference>
<reference evidence="2 3" key="1">
    <citation type="journal article" date="2011" name="J. Bacteriol.">
        <title>Whole genome sequence of the rifamycin B-producing strain Amycolatopsis mediterranei S699.</title>
        <authorList>
            <person name="Verma M."/>
            <person name="Kaur J."/>
            <person name="Kumar M."/>
            <person name="Kumari K."/>
            <person name="Saxena A."/>
            <person name="Anand S."/>
            <person name="Nigam A."/>
            <person name="Ravi V."/>
            <person name="Raghuvanshi S."/>
            <person name="Khurana P."/>
            <person name="Tyagi A.K."/>
            <person name="Khurana J.P."/>
            <person name="Lal R."/>
        </authorList>
    </citation>
    <scope>NUCLEOTIDE SEQUENCE [LARGE SCALE GENOMIC DNA]</scope>
    <source>
        <strain evidence="2 3">S699</strain>
    </source>
</reference>
<dbReference type="KEGG" id="amn:RAM_18850"/>
<sequence>MLKAYGSGTPVAIYVIIAAAVSALGVLAAKETRRRDDRGTGPLT</sequence>
<keyword evidence="3" id="KW-1185">Reference proteome</keyword>
<name>A0A9R0NX51_AMYMS</name>
<evidence type="ECO:0000313" key="3">
    <source>
        <dbReference type="Proteomes" id="UP000006138"/>
    </source>
</evidence>
<evidence type="ECO:0000256" key="1">
    <source>
        <dbReference type="SAM" id="Phobius"/>
    </source>
</evidence>
<gene>
    <name evidence="2" type="ordered locus">RAM_18850</name>
</gene>
<feature type="transmembrane region" description="Helical" evidence="1">
    <location>
        <begin position="12"/>
        <end position="29"/>
    </location>
</feature>
<protein>
    <submittedName>
        <fullName evidence="2">Uncharacterized protein</fullName>
    </submittedName>
</protein>
<evidence type="ECO:0000313" key="2">
    <source>
        <dbReference type="EMBL" id="AEK42256.1"/>
    </source>
</evidence>
<accession>A0A9R0NX51</accession>
<organism evidence="2 3">
    <name type="scientific">Amycolatopsis mediterranei (strain S699)</name>
    <name type="common">Nocardia mediterranei</name>
    <dbReference type="NCBI Taxonomy" id="713604"/>
    <lineage>
        <taxon>Bacteria</taxon>
        <taxon>Bacillati</taxon>
        <taxon>Actinomycetota</taxon>
        <taxon>Actinomycetes</taxon>
        <taxon>Pseudonocardiales</taxon>
        <taxon>Pseudonocardiaceae</taxon>
        <taxon>Amycolatopsis</taxon>
    </lineage>
</organism>
<keyword evidence="1" id="KW-0472">Membrane</keyword>
<keyword evidence="1" id="KW-0812">Transmembrane</keyword>
<proteinExistence type="predicted"/>
<dbReference type="RefSeq" id="WP_014467008.1">
    <property type="nucleotide sequence ID" value="NC_017186.1"/>
</dbReference>
<dbReference type="GeneID" id="92877386"/>